<dbReference type="Pfam" id="PF01743">
    <property type="entry name" value="PolyA_pol"/>
    <property type="match status" value="1"/>
</dbReference>
<dbReference type="GO" id="GO:0001680">
    <property type="term" value="P:tRNA 3'-terminal CCA addition"/>
    <property type="evidence" value="ECO:0007669"/>
    <property type="project" value="TreeGrafter"/>
</dbReference>
<dbReference type="CDD" id="cd05398">
    <property type="entry name" value="NT_ClassII-CCAase"/>
    <property type="match status" value="1"/>
</dbReference>
<dbReference type="GO" id="GO:0052927">
    <property type="term" value="F:CC tRNA cytidylyltransferase activity"/>
    <property type="evidence" value="ECO:0007669"/>
    <property type="project" value="TreeGrafter"/>
</dbReference>
<dbReference type="GO" id="GO:0005739">
    <property type="term" value="C:mitochondrion"/>
    <property type="evidence" value="ECO:0007669"/>
    <property type="project" value="UniProtKB-ARBA"/>
</dbReference>
<proteinExistence type="inferred from homology"/>
<protein>
    <submittedName>
        <fullName evidence="6">CCA tRNA nucleotidyltransferase, mitochondrial</fullName>
    </submittedName>
</protein>
<evidence type="ECO:0000313" key="6">
    <source>
        <dbReference type="EMBL" id="KAK6332418.1"/>
    </source>
</evidence>
<dbReference type="SUPFAM" id="SSF81301">
    <property type="entry name" value="Nucleotidyltransferase"/>
    <property type="match status" value="1"/>
</dbReference>
<dbReference type="SUPFAM" id="SSF81891">
    <property type="entry name" value="Poly A polymerase C-terminal region-like"/>
    <property type="match status" value="1"/>
</dbReference>
<evidence type="ECO:0000256" key="4">
    <source>
        <dbReference type="RuleBase" id="RU003953"/>
    </source>
</evidence>
<dbReference type="InterPro" id="IPR043519">
    <property type="entry name" value="NT_sf"/>
</dbReference>
<feature type="domain" description="Poly A polymerase head" evidence="5">
    <location>
        <begin position="147"/>
        <end position="289"/>
    </location>
</feature>
<dbReference type="Proteomes" id="UP001375240">
    <property type="component" value="Unassembled WGS sequence"/>
</dbReference>
<dbReference type="GO" id="GO:0003723">
    <property type="term" value="F:RNA binding"/>
    <property type="evidence" value="ECO:0007669"/>
    <property type="project" value="UniProtKB-KW"/>
</dbReference>
<comment type="caution">
    <text evidence="6">The sequence shown here is derived from an EMBL/GenBank/DDBJ whole genome shotgun (WGS) entry which is preliminary data.</text>
</comment>
<dbReference type="EMBL" id="JAVHNQ010000015">
    <property type="protein sequence ID" value="KAK6332418.1"/>
    <property type="molecule type" value="Genomic_DNA"/>
</dbReference>
<dbReference type="FunFam" id="3.30.460.10:FF:000019">
    <property type="entry name" value="tRNA nucleotidyltransferase cca2"/>
    <property type="match status" value="1"/>
</dbReference>
<dbReference type="Gene3D" id="3.30.460.10">
    <property type="entry name" value="Beta Polymerase, domain 2"/>
    <property type="match status" value="1"/>
</dbReference>
<evidence type="ECO:0000313" key="7">
    <source>
        <dbReference type="Proteomes" id="UP001375240"/>
    </source>
</evidence>
<evidence type="ECO:0000256" key="3">
    <source>
        <dbReference type="ARBA" id="ARBA00022884"/>
    </source>
</evidence>
<evidence type="ECO:0000256" key="2">
    <source>
        <dbReference type="ARBA" id="ARBA00022679"/>
    </source>
</evidence>
<evidence type="ECO:0000259" key="5">
    <source>
        <dbReference type="Pfam" id="PF01743"/>
    </source>
</evidence>
<dbReference type="PANTHER" id="PTHR13734">
    <property type="entry name" value="TRNA-NUCLEOTIDYLTRANSFERASE"/>
    <property type="match status" value="1"/>
</dbReference>
<accession>A0AAV9U1U2</accession>
<dbReference type="AlphaFoldDB" id="A0AAV9U1U2"/>
<name>A0AAV9U1U2_9PEZI</name>
<evidence type="ECO:0000256" key="1">
    <source>
        <dbReference type="ARBA" id="ARBA00007265"/>
    </source>
</evidence>
<organism evidence="6 7">
    <name type="scientific">Orbilia brochopaga</name>
    <dbReference type="NCBI Taxonomy" id="3140254"/>
    <lineage>
        <taxon>Eukaryota</taxon>
        <taxon>Fungi</taxon>
        <taxon>Dikarya</taxon>
        <taxon>Ascomycota</taxon>
        <taxon>Pezizomycotina</taxon>
        <taxon>Orbiliomycetes</taxon>
        <taxon>Orbiliales</taxon>
        <taxon>Orbiliaceae</taxon>
        <taxon>Orbilia</taxon>
    </lineage>
</organism>
<keyword evidence="7" id="KW-1185">Reference proteome</keyword>
<dbReference type="InterPro" id="IPR002646">
    <property type="entry name" value="PolA_pol_head_dom"/>
</dbReference>
<sequence>MARPPRSRRPRRYKQPHIHNRPILRRMLRRRVLSPRLQFSLFERPVALKSQALEQQPRQYEHIFHHPHTVVNTPPRLSRSIWHCHCRTFLTSLSRGLSTMSDPTPAATDRPTPQITLTETESKIRDILVKVATTIDETQKLPTPTVLRITGGWVRDKLLAGDSHDIDIGINNMTGYEFAGHLSAYINAHADEFGAGARSVHKIESNPDKSKHLETATTKLLGLDIDFVNLRSETYSEESRIPQMEFGTPEQDALRRDACVNALFYNLMTQSIEDFTGRGLQDLHDRVIRTPLAPYETFKDDPLRVLRLIRFAARLSFTILPSVEITMMNEDIKAALRLKISRERVGVEIEKMLKNAARAYDALSIISRLQLFDCIFESSGVRERYAGKMKDARFAVAIDVVKWLLGEDCVAGYPALAGLASGERERYVAWLFAAGTPWAGVVGKDGRRTVPVAASGARDGLKLSNRDFESLVRCFGNVELVRAAVEELAEMSRAQVGHLIRELGSEWRLQVFAALVLDIVELGGMDAQGVRPMMEWYVAFVERVDKLGLADAWDLKPLLTGTEVQAVLERKAGRWMKGALERVIDWQLSNPEGTKEEAREFVKSIAGEIQDW</sequence>
<keyword evidence="2 4" id="KW-0808">Transferase</keyword>
<dbReference type="Gene3D" id="1.10.3090.10">
    <property type="entry name" value="cca-adding enzyme, domain 2"/>
    <property type="match status" value="1"/>
</dbReference>
<keyword evidence="3 4" id="KW-0694">RNA-binding</keyword>
<dbReference type="PANTHER" id="PTHR13734:SF5">
    <property type="entry name" value="CCA TRNA NUCLEOTIDYLTRANSFERASE, MITOCHONDRIAL"/>
    <property type="match status" value="1"/>
</dbReference>
<reference evidence="6 7" key="1">
    <citation type="submission" date="2019-10" db="EMBL/GenBank/DDBJ databases">
        <authorList>
            <person name="Palmer J.M."/>
        </authorList>
    </citation>
    <scope>NUCLEOTIDE SEQUENCE [LARGE SCALE GENOMIC DNA]</scope>
    <source>
        <strain evidence="6 7">TWF696</strain>
    </source>
</reference>
<comment type="similarity">
    <text evidence="1 4">Belongs to the tRNA nucleotidyltransferase/poly(A) polymerase family.</text>
</comment>
<dbReference type="GO" id="GO:0052929">
    <property type="term" value="F:ATP:3'-cytidine-cytidine-tRNA adenylyltransferase activity"/>
    <property type="evidence" value="ECO:0007669"/>
    <property type="project" value="TreeGrafter"/>
</dbReference>
<gene>
    <name evidence="6" type="primary">CCA1_1</name>
    <name evidence="6" type="ORF">TWF696_003134</name>
</gene>